<dbReference type="RefSeq" id="WP_248654890.1">
    <property type="nucleotide sequence ID" value="NZ_CP096658.1"/>
</dbReference>
<dbReference type="SUPFAM" id="SSF53335">
    <property type="entry name" value="S-adenosyl-L-methionine-dependent methyltransferases"/>
    <property type="match status" value="1"/>
</dbReference>
<dbReference type="InterPro" id="IPR058470">
    <property type="entry name" value="DUF8157_N"/>
</dbReference>
<gene>
    <name evidence="3" type="ORF">M0R88_18505</name>
</gene>
<reference evidence="3" key="1">
    <citation type="submission" date="2022-04" db="EMBL/GenBank/DDBJ databases">
        <title>Diverse halophilic archaea isolated from saline environments.</title>
        <authorList>
            <person name="Cui H.-L."/>
        </authorList>
    </citation>
    <scope>NUCLEOTIDE SEQUENCE</scope>
    <source>
        <strain evidence="3">XZYJT40</strain>
    </source>
</reference>
<keyword evidence="3" id="KW-0808">Transferase</keyword>
<dbReference type="GO" id="GO:0032259">
    <property type="term" value="P:methylation"/>
    <property type="evidence" value="ECO:0007669"/>
    <property type="project" value="UniProtKB-KW"/>
</dbReference>
<protein>
    <submittedName>
        <fullName evidence="3">Class I SAM-dependent methyltransferase</fullName>
    </submittedName>
</protein>
<evidence type="ECO:0000313" key="4">
    <source>
        <dbReference type="Proteomes" id="UP000830434"/>
    </source>
</evidence>
<dbReference type="KEGG" id="haxz:M0R88_18505"/>
<dbReference type="InterPro" id="IPR029063">
    <property type="entry name" value="SAM-dependent_MTases_sf"/>
</dbReference>
<proteinExistence type="predicted"/>
<evidence type="ECO:0000259" key="2">
    <source>
        <dbReference type="Pfam" id="PF26487"/>
    </source>
</evidence>
<dbReference type="CDD" id="cd02440">
    <property type="entry name" value="AdoMet_MTases"/>
    <property type="match status" value="1"/>
</dbReference>
<dbReference type="InterPro" id="IPR058959">
    <property type="entry name" value="DUF8157_C"/>
</dbReference>
<dbReference type="Gene3D" id="3.40.50.150">
    <property type="entry name" value="Vaccinia Virus protein VP39"/>
    <property type="match status" value="1"/>
</dbReference>
<evidence type="ECO:0000259" key="1">
    <source>
        <dbReference type="Pfam" id="PF26486"/>
    </source>
</evidence>
<dbReference type="Pfam" id="PF13489">
    <property type="entry name" value="Methyltransf_23"/>
    <property type="match status" value="1"/>
</dbReference>
<dbReference type="Pfam" id="PF26487">
    <property type="entry name" value="DUF8157_C"/>
    <property type="match status" value="1"/>
</dbReference>
<evidence type="ECO:0000313" key="3">
    <source>
        <dbReference type="EMBL" id="UPW00479.1"/>
    </source>
</evidence>
<dbReference type="Pfam" id="PF26486">
    <property type="entry name" value="DUF8157"/>
    <property type="match status" value="1"/>
</dbReference>
<organism evidence="3 4">
    <name type="scientific">Halorussus gelatinilyticus</name>
    <dbReference type="NCBI Taxonomy" id="2937524"/>
    <lineage>
        <taxon>Archaea</taxon>
        <taxon>Methanobacteriati</taxon>
        <taxon>Methanobacteriota</taxon>
        <taxon>Stenosarchaea group</taxon>
        <taxon>Halobacteria</taxon>
        <taxon>Halobacteriales</taxon>
        <taxon>Haladaptataceae</taxon>
        <taxon>Halorussus</taxon>
    </lineage>
</organism>
<dbReference type="GO" id="GO:0008168">
    <property type="term" value="F:methyltransferase activity"/>
    <property type="evidence" value="ECO:0007669"/>
    <property type="project" value="UniProtKB-KW"/>
</dbReference>
<keyword evidence="4" id="KW-1185">Reference proteome</keyword>
<sequence>MNDELRRKVRENAKYLREVRPIDADEISEYIDSRPHPGVVRQILREEAPSLGLVEREDRTFEPVAEGPIAPTFRSVEAFPPEYGMELEDLLVERFGPDWHEGESGNRLRNTIQRLKSDYFRNNPVEYDKVVALAYAIYHLPDNYAAVQYVVHELAEEGLLDRRLRILDVGAGVGGPALGLADYLPDDALVEYDAVEPSAAADVFDHLLADADRNFHADVHRERAEEFEPDSDEPYDLVLFANVLNELDDPAAVVRRYLDFLAEDGSVVALEPADRETSIGLRRVERAVADDAGAATVFSPTLRLWPGERPTDRGWSFDVKPDVEVPAFQRKLDEAAGASGEFVNVDVQFSYSILRPDGTRKVEFDLDTEHVAKMADMDRHVTGRIDLVALKLSHSLSEGDRNPLFKISDGSEAEDHFAVLTRETSMNADLASAAYGDLLSFENVLVLWNDDEEAYNLVVDEDTIVDRIPV</sequence>
<dbReference type="Proteomes" id="UP000830434">
    <property type="component" value="Chromosome"/>
</dbReference>
<dbReference type="AlphaFoldDB" id="A0A8U0IK98"/>
<accession>A0A8U0IK98</accession>
<name>A0A8U0IK98_9EURY</name>
<feature type="domain" description="DUF8157" evidence="1">
    <location>
        <begin position="6"/>
        <end position="57"/>
    </location>
</feature>
<keyword evidence="3" id="KW-0489">Methyltransferase</keyword>
<dbReference type="GeneID" id="72191890"/>
<feature type="domain" description="DUF8157" evidence="2">
    <location>
        <begin position="375"/>
        <end position="468"/>
    </location>
</feature>
<dbReference type="EMBL" id="CP096658">
    <property type="protein sequence ID" value="UPW00479.1"/>
    <property type="molecule type" value="Genomic_DNA"/>
</dbReference>